<protein>
    <submittedName>
        <fullName evidence="3">Uncharacterized protein</fullName>
    </submittedName>
</protein>
<organism evidence="3 4">
    <name type="scientific">Melipona bicolor</name>
    <dbReference type="NCBI Taxonomy" id="60889"/>
    <lineage>
        <taxon>Eukaryota</taxon>
        <taxon>Metazoa</taxon>
        <taxon>Ecdysozoa</taxon>
        <taxon>Arthropoda</taxon>
        <taxon>Hexapoda</taxon>
        <taxon>Insecta</taxon>
        <taxon>Pterygota</taxon>
        <taxon>Neoptera</taxon>
        <taxon>Endopterygota</taxon>
        <taxon>Hymenoptera</taxon>
        <taxon>Apocrita</taxon>
        <taxon>Aculeata</taxon>
        <taxon>Apoidea</taxon>
        <taxon>Anthophila</taxon>
        <taxon>Apidae</taxon>
        <taxon>Melipona</taxon>
    </lineage>
</organism>
<feature type="region of interest" description="Disordered" evidence="1">
    <location>
        <begin position="49"/>
        <end position="82"/>
    </location>
</feature>
<sequence length="113" mass="13009">MHHSAIDFEKFFAEGMKDTLTEAWQSHVRILSSLMDWMTKLLELHNGGSFSGKEPSSSDASTSQVEWNSDENSNSENTQELVARATRPRSGYYHLIYIHNIYLILYMDILSYS</sequence>
<evidence type="ECO:0000313" key="3">
    <source>
        <dbReference type="EMBL" id="KAK1130867.1"/>
    </source>
</evidence>
<evidence type="ECO:0000256" key="2">
    <source>
        <dbReference type="SAM" id="Phobius"/>
    </source>
</evidence>
<keyword evidence="2" id="KW-0812">Transmembrane</keyword>
<keyword evidence="2" id="KW-1133">Transmembrane helix</keyword>
<dbReference type="EMBL" id="JAHYIQ010000006">
    <property type="protein sequence ID" value="KAK1130867.1"/>
    <property type="molecule type" value="Genomic_DNA"/>
</dbReference>
<keyword evidence="2" id="KW-0472">Membrane</keyword>
<feature type="compositionally biased region" description="Polar residues" evidence="1">
    <location>
        <begin position="54"/>
        <end position="65"/>
    </location>
</feature>
<reference evidence="3" key="1">
    <citation type="submission" date="2021-10" db="EMBL/GenBank/DDBJ databases">
        <title>Melipona bicolor Genome sequencing and assembly.</title>
        <authorList>
            <person name="Araujo N.S."/>
            <person name="Arias M.C."/>
        </authorList>
    </citation>
    <scope>NUCLEOTIDE SEQUENCE</scope>
    <source>
        <strain evidence="3">USP_2M_L1-L4_2017</strain>
        <tissue evidence="3">Whole body</tissue>
    </source>
</reference>
<evidence type="ECO:0000256" key="1">
    <source>
        <dbReference type="SAM" id="MobiDB-lite"/>
    </source>
</evidence>
<comment type="caution">
    <text evidence="3">The sequence shown here is derived from an EMBL/GenBank/DDBJ whole genome shotgun (WGS) entry which is preliminary data.</text>
</comment>
<name>A0AA40G4A0_9HYME</name>
<gene>
    <name evidence="3" type="ORF">K0M31_017171</name>
</gene>
<feature type="compositionally biased region" description="Low complexity" evidence="1">
    <location>
        <begin position="66"/>
        <end position="77"/>
    </location>
</feature>
<keyword evidence="4" id="KW-1185">Reference proteome</keyword>
<proteinExistence type="predicted"/>
<dbReference type="AlphaFoldDB" id="A0AA40G4A0"/>
<feature type="transmembrane region" description="Helical" evidence="2">
    <location>
        <begin position="92"/>
        <end position="112"/>
    </location>
</feature>
<accession>A0AA40G4A0</accession>
<dbReference type="Proteomes" id="UP001177670">
    <property type="component" value="Unassembled WGS sequence"/>
</dbReference>
<evidence type="ECO:0000313" key="4">
    <source>
        <dbReference type="Proteomes" id="UP001177670"/>
    </source>
</evidence>